<dbReference type="OrthoDB" id="5976912at2759"/>
<dbReference type="SMART" id="SM00231">
    <property type="entry name" value="FA58C"/>
    <property type="match status" value="1"/>
</dbReference>
<feature type="compositionally biased region" description="Acidic residues" evidence="1">
    <location>
        <begin position="202"/>
        <end position="211"/>
    </location>
</feature>
<evidence type="ECO:0000256" key="2">
    <source>
        <dbReference type="SAM" id="SignalP"/>
    </source>
</evidence>
<dbReference type="AlphaFoldDB" id="A0A7D9HMK6"/>
<proteinExistence type="predicted"/>
<feature type="chain" id="PRO_5043714213" evidence="2">
    <location>
        <begin position="28"/>
        <end position="294"/>
    </location>
</feature>
<organism evidence="3 4">
    <name type="scientific">Paramuricea clavata</name>
    <name type="common">Red gorgonian</name>
    <name type="synonym">Violescent sea-whip</name>
    <dbReference type="NCBI Taxonomy" id="317549"/>
    <lineage>
        <taxon>Eukaryota</taxon>
        <taxon>Metazoa</taxon>
        <taxon>Cnidaria</taxon>
        <taxon>Anthozoa</taxon>
        <taxon>Octocorallia</taxon>
        <taxon>Malacalcyonacea</taxon>
        <taxon>Plexauridae</taxon>
        <taxon>Paramuricea</taxon>
    </lineage>
</organism>
<dbReference type="InterPro" id="IPR000421">
    <property type="entry name" value="FA58C"/>
</dbReference>
<feature type="compositionally biased region" description="Polar residues" evidence="1">
    <location>
        <begin position="184"/>
        <end position="198"/>
    </location>
</feature>
<evidence type="ECO:0000313" key="3">
    <source>
        <dbReference type="EMBL" id="CAB3988282.1"/>
    </source>
</evidence>
<keyword evidence="2" id="KW-0732">Signal</keyword>
<dbReference type="EMBL" id="CACRXK020001301">
    <property type="protein sequence ID" value="CAB3988282.1"/>
    <property type="molecule type" value="Genomic_DNA"/>
</dbReference>
<evidence type="ECO:0000313" key="4">
    <source>
        <dbReference type="Proteomes" id="UP001152795"/>
    </source>
</evidence>
<dbReference type="PANTHER" id="PTHR24543">
    <property type="entry name" value="MULTICOPPER OXIDASE-RELATED"/>
    <property type="match status" value="1"/>
</dbReference>
<name>A0A7D9HMK6_PARCT</name>
<dbReference type="Proteomes" id="UP001152795">
    <property type="component" value="Unassembled WGS sequence"/>
</dbReference>
<feature type="region of interest" description="Disordered" evidence="1">
    <location>
        <begin position="184"/>
        <end position="214"/>
    </location>
</feature>
<dbReference type="Gene3D" id="2.60.120.260">
    <property type="entry name" value="Galactose-binding domain-like"/>
    <property type="match status" value="1"/>
</dbReference>
<comment type="caution">
    <text evidence="3">The sequence shown here is derived from an EMBL/GenBank/DDBJ whole genome shotgun (WGS) entry which is preliminary data.</text>
</comment>
<reference evidence="3" key="1">
    <citation type="submission" date="2020-04" db="EMBL/GenBank/DDBJ databases">
        <authorList>
            <person name="Alioto T."/>
            <person name="Alioto T."/>
            <person name="Gomez Garrido J."/>
        </authorList>
    </citation>
    <scope>NUCLEOTIDE SEQUENCE</scope>
    <source>
        <strain evidence="3">A484AB</strain>
    </source>
</reference>
<dbReference type="CDD" id="cd00057">
    <property type="entry name" value="FA58C"/>
    <property type="match status" value="1"/>
</dbReference>
<gene>
    <name evidence="3" type="ORF">PACLA_8A051964</name>
</gene>
<dbReference type="InterPro" id="IPR008979">
    <property type="entry name" value="Galactose-bd-like_sf"/>
</dbReference>
<keyword evidence="4" id="KW-1185">Reference proteome</keyword>
<feature type="signal peptide" evidence="2">
    <location>
        <begin position="1"/>
        <end position="27"/>
    </location>
</feature>
<feature type="region of interest" description="Disordered" evidence="1">
    <location>
        <begin position="253"/>
        <end position="294"/>
    </location>
</feature>
<accession>A0A7D9HMK6</accession>
<sequence length="294" mass="33271">MATSKISESCVIICLLGLTSVIHVSNSECISPLGMEDGRIKDSQITVSSFHRTAYGGQARLRQNIPDWGAWCVDVSGGEKTKKTYDQYIQIDLLNLTNITRIATQGREYNGGTEWVKDYKIQYRKDDGVWHFYQGKDQDVKIFRGNNNVFAVVRHDLDPTIMARRHQASKSSSSVIAVDTVEMQNETAPESSQNNQEPDYSPADDETEPYEEVQISPPSVYAELDRNRQDEAINDGAYQKLLKRDSDYVIPAHTEAESSYEEIGKIRTPPGYTELDNTKRVQDDSADYQKLIKK</sequence>
<dbReference type="Pfam" id="PF00754">
    <property type="entry name" value="F5_F8_type_C"/>
    <property type="match status" value="1"/>
</dbReference>
<dbReference type="SUPFAM" id="SSF49785">
    <property type="entry name" value="Galactose-binding domain-like"/>
    <property type="match status" value="1"/>
</dbReference>
<evidence type="ECO:0000256" key="1">
    <source>
        <dbReference type="SAM" id="MobiDB-lite"/>
    </source>
</evidence>
<dbReference type="PROSITE" id="PS50022">
    <property type="entry name" value="FA58C_3"/>
    <property type="match status" value="1"/>
</dbReference>
<protein>
    <submittedName>
        <fullName evidence="3">Uncharacterized protein</fullName>
    </submittedName>
</protein>